<evidence type="ECO:0000256" key="8">
    <source>
        <dbReference type="ARBA" id="ARBA00023027"/>
    </source>
</evidence>
<dbReference type="InterPro" id="IPR002328">
    <property type="entry name" value="ADH_Zn_CS"/>
</dbReference>
<dbReference type="PANTHER" id="PTHR42940:SF8">
    <property type="entry name" value="VACUOLAR PROTEIN SORTING-ASSOCIATED PROTEIN 11"/>
    <property type="match status" value="1"/>
</dbReference>
<dbReference type="NCBIfam" id="NF006940">
    <property type="entry name" value="PRK09422.1"/>
    <property type="match status" value="1"/>
</dbReference>
<dbReference type="EMBL" id="FMUB01000002">
    <property type="protein sequence ID" value="SCX07626.1"/>
    <property type="molecule type" value="Genomic_DNA"/>
</dbReference>
<keyword evidence="8" id="KW-0520">NAD</keyword>
<dbReference type="Pfam" id="PF08240">
    <property type="entry name" value="ADH_N"/>
    <property type="match status" value="1"/>
</dbReference>
<keyword evidence="6 11" id="KW-0862">Zinc</keyword>
<comment type="catalytic activity">
    <reaction evidence="10">
        <text>a primary alcohol + NAD(+) = an aldehyde + NADH + H(+)</text>
        <dbReference type="Rhea" id="RHEA:10736"/>
        <dbReference type="ChEBI" id="CHEBI:15378"/>
        <dbReference type="ChEBI" id="CHEBI:15734"/>
        <dbReference type="ChEBI" id="CHEBI:17478"/>
        <dbReference type="ChEBI" id="CHEBI:57540"/>
        <dbReference type="ChEBI" id="CHEBI:57945"/>
        <dbReference type="EC" id="1.1.1.1"/>
    </reaction>
</comment>
<evidence type="ECO:0000256" key="3">
    <source>
        <dbReference type="ARBA" id="ARBA00013190"/>
    </source>
</evidence>
<evidence type="ECO:0000313" key="13">
    <source>
        <dbReference type="EMBL" id="SCX07626.1"/>
    </source>
</evidence>
<evidence type="ECO:0000259" key="12">
    <source>
        <dbReference type="SMART" id="SM00829"/>
    </source>
</evidence>
<name>A0A1G4VKH9_9MYCO</name>
<gene>
    <name evidence="13" type="ORF">SAMN02799620_01057</name>
</gene>
<organism evidence="13 14">
    <name type="scientific">Mycolicibacterium fluoranthenivorans</name>
    <dbReference type="NCBI Taxonomy" id="258505"/>
    <lineage>
        <taxon>Bacteria</taxon>
        <taxon>Bacillati</taxon>
        <taxon>Actinomycetota</taxon>
        <taxon>Actinomycetes</taxon>
        <taxon>Mycobacteriales</taxon>
        <taxon>Mycobacteriaceae</taxon>
        <taxon>Mycolicibacterium</taxon>
    </lineage>
</organism>
<evidence type="ECO:0000256" key="1">
    <source>
        <dbReference type="ARBA" id="ARBA00001947"/>
    </source>
</evidence>
<evidence type="ECO:0000256" key="10">
    <source>
        <dbReference type="ARBA" id="ARBA00049243"/>
    </source>
</evidence>
<dbReference type="FunFam" id="3.40.50.720:FF:000039">
    <property type="entry name" value="Alcohol dehydrogenase AdhP"/>
    <property type="match status" value="1"/>
</dbReference>
<dbReference type="SUPFAM" id="SSF51735">
    <property type="entry name" value="NAD(P)-binding Rossmann-fold domains"/>
    <property type="match status" value="1"/>
</dbReference>
<dbReference type="SUPFAM" id="SSF50129">
    <property type="entry name" value="GroES-like"/>
    <property type="match status" value="1"/>
</dbReference>
<evidence type="ECO:0000256" key="4">
    <source>
        <dbReference type="ARBA" id="ARBA00016352"/>
    </source>
</evidence>
<dbReference type="EC" id="1.1.1.1" evidence="3"/>
<evidence type="ECO:0000256" key="6">
    <source>
        <dbReference type="ARBA" id="ARBA00022833"/>
    </source>
</evidence>
<dbReference type="AlphaFoldDB" id="A0A1G4VKH9"/>
<evidence type="ECO:0000313" key="14">
    <source>
        <dbReference type="Proteomes" id="UP000199707"/>
    </source>
</evidence>
<dbReference type="InterPro" id="IPR013154">
    <property type="entry name" value="ADH-like_N"/>
</dbReference>
<keyword evidence="5 11" id="KW-0479">Metal-binding</keyword>
<dbReference type="FunFam" id="3.90.180.10:FF:000002">
    <property type="entry name" value="Alcohol dehydrogenase AdhP"/>
    <property type="match status" value="1"/>
</dbReference>
<proteinExistence type="inferred from homology"/>
<dbReference type="Gene3D" id="3.40.50.720">
    <property type="entry name" value="NAD(P)-binding Rossmann-like Domain"/>
    <property type="match status" value="1"/>
</dbReference>
<dbReference type="Proteomes" id="UP000199707">
    <property type="component" value="Unassembled WGS sequence"/>
</dbReference>
<dbReference type="RefSeq" id="WP_090354379.1">
    <property type="nucleotide sequence ID" value="NZ_FMUB01000002.1"/>
</dbReference>
<dbReference type="InterPro" id="IPR013149">
    <property type="entry name" value="ADH-like_C"/>
</dbReference>
<comment type="catalytic activity">
    <reaction evidence="9">
        <text>a secondary alcohol + NAD(+) = a ketone + NADH + H(+)</text>
        <dbReference type="Rhea" id="RHEA:10740"/>
        <dbReference type="ChEBI" id="CHEBI:15378"/>
        <dbReference type="ChEBI" id="CHEBI:17087"/>
        <dbReference type="ChEBI" id="CHEBI:35681"/>
        <dbReference type="ChEBI" id="CHEBI:57540"/>
        <dbReference type="ChEBI" id="CHEBI:57945"/>
        <dbReference type="EC" id="1.1.1.1"/>
    </reaction>
</comment>
<sequence>MTRTLSSPATGAATDLMRAAVVTAFGEPLEVQNLDMPTPGPGEVLVKLETSGVCHTDLHAAHGDWPVKPQPPFVPGHEGCGTVVATGDGVEDLKVGDKVGNAWLWSACGHCDYCRTGWETLCEGQRNGGYSVNGSFGSYMLVNAAYAARLPEGADPLELAPILCAGVTVYKGLKVTDTRPGQWVAISGIGGLGHIAVQYARAMGLRVVAVDIDDTKLDLATRLGAEVAVNARTCDVVAEVQKATGGVHGVLVTAVHPQAFGQAIGLARRGGTIVFNGLPPGEFPAPIFDIVLKGLTIRGSIVGTRQDMVEALDFYARGLIHPTVHSARLEDINEIFARMESGQIDGRVVIDYR</sequence>
<dbReference type="PROSITE" id="PS00059">
    <property type="entry name" value="ADH_ZINC"/>
    <property type="match status" value="1"/>
</dbReference>
<evidence type="ECO:0000256" key="9">
    <source>
        <dbReference type="ARBA" id="ARBA00049164"/>
    </source>
</evidence>
<dbReference type="GO" id="GO:0008270">
    <property type="term" value="F:zinc ion binding"/>
    <property type="evidence" value="ECO:0007669"/>
    <property type="project" value="InterPro"/>
</dbReference>
<dbReference type="Pfam" id="PF00107">
    <property type="entry name" value="ADH_zinc_N"/>
    <property type="match status" value="1"/>
</dbReference>
<dbReference type="Gene3D" id="3.90.180.10">
    <property type="entry name" value="Medium-chain alcohol dehydrogenases, catalytic domain"/>
    <property type="match status" value="1"/>
</dbReference>
<reference evidence="14" key="1">
    <citation type="submission" date="2016-10" db="EMBL/GenBank/DDBJ databases">
        <authorList>
            <person name="Varghese N."/>
            <person name="Submissions S."/>
        </authorList>
    </citation>
    <scope>NUCLEOTIDE SEQUENCE [LARGE SCALE GENOMIC DNA]</scope>
    <source>
        <strain evidence="14">UNC267MFSha1.1M11</strain>
    </source>
</reference>
<dbReference type="CDD" id="cd08297">
    <property type="entry name" value="CAD3"/>
    <property type="match status" value="1"/>
</dbReference>
<evidence type="ECO:0000256" key="5">
    <source>
        <dbReference type="ARBA" id="ARBA00022723"/>
    </source>
</evidence>
<feature type="domain" description="Enoyl reductase (ER)" evidence="12">
    <location>
        <begin position="26"/>
        <end position="350"/>
    </location>
</feature>
<dbReference type="InterPro" id="IPR020843">
    <property type="entry name" value="ER"/>
</dbReference>
<evidence type="ECO:0000256" key="2">
    <source>
        <dbReference type="ARBA" id="ARBA00008072"/>
    </source>
</evidence>
<dbReference type="SMART" id="SM00829">
    <property type="entry name" value="PKS_ER"/>
    <property type="match status" value="1"/>
</dbReference>
<accession>A0A1G4VKH9</accession>
<evidence type="ECO:0000256" key="11">
    <source>
        <dbReference type="RuleBase" id="RU361277"/>
    </source>
</evidence>
<comment type="similarity">
    <text evidence="2 11">Belongs to the zinc-containing alcohol dehydrogenase family.</text>
</comment>
<evidence type="ECO:0000256" key="7">
    <source>
        <dbReference type="ARBA" id="ARBA00023002"/>
    </source>
</evidence>
<dbReference type="GO" id="GO:0004022">
    <property type="term" value="F:alcohol dehydrogenase (NAD+) activity"/>
    <property type="evidence" value="ECO:0007669"/>
    <property type="project" value="UniProtKB-EC"/>
</dbReference>
<dbReference type="PANTHER" id="PTHR42940">
    <property type="entry name" value="ALCOHOL DEHYDROGENASE 1-RELATED"/>
    <property type="match status" value="1"/>
</dbReference>
<dbReference type="STRING" id="1502745.SAMN02799620_01057"/>
<keyword evidence="7" id="KW-0560">Oxidoreductase</keyword>
<dbReference type="InterPro" id="IPR036291">
    <property type="entry name" value="NAD(P)-bd_dom_sf"/>
</dbReference>
<dbReference type="InterPro" id="IPR011032">
    <property type="entry name" value="GroES-like_sf"/>
</dbReference>
<comment type="cofactor">
    <cofactor evidence="1 11">
        <name>Zn(2+)</name>
        <dbReference type="ChEBI" id="CHEBI:29105"/>
    </cofactor>
</comment>
<protein>
    <recommendedName>
        <fullName evidence="4">Alcohol dehydrogenase</fullName>
        <ecNumber evidence="3">1.1.1.1</ecNumber>
    </recommendedName>
</protein>